<dbReference type="Gene3D" id="1.20.1250.20">
    <property type="entry name" value="MFS general substrate transporter like domains"/>
    <property type="match status" value="1"/>
</dbReference>
<evidence type="ECO:0000256" key="4">
    <source>
        <dbReference type="ARBA" id="ARBA00022989"/>
    </source>
</evidence>
<comment type="similarity">
    <text evidence="2">Belongs to the major facilitator superfamily. Proton-dependent oligopeptide transporter (POT/PTR) (TC 2.A.17) family.</text>
</comment>
<keyword evidence="9" id="KW-1185">Reference proteome</keyword>
<dbReference type="PANTHER" id="PTHR11654">
    <property type="entry name" value="OLIGOPEPTIDE TRANSPORTER-RELATED"/>
    <property type="match status" value="1"/>
</dbReference>
<dbReference type="Pfam" id="PF00854">
    <property type="entry name" value="PTR2"/>
    <property type="match status" value="1"/>
</dbReference>
<protein>
    <submittedName>
        <fullName evidence="8">Uncharacterized protein</fullName>
    </submittedName>
</protein>
<keyword evidence="5 7" id="KW-0472">Membrane</keyword>
<dbReference type="InterPro" id="IPR036259">
    <property type="entry name" value="MFS_trans_sf"/>
</dbReference>
<feature type="region of interest" description="Disordered" evidence="6">
    <location>
        <begin position="548"/>
        <end position="590"/>
    </location>
</feature>
<evidence type="ECO:0000256" key="3">
    <source>
        <dbReference type="ARBA" id="ARBA00022692"/>
    </source>
</evidence>
<feature type="transmembrane region" description="Helical" evidence="7">
    <location>
        <begin position="91"/>
        <end position="109"/>
    </location>
</feature>
<feature type="transmembrane region" description="Helical" evidence="7">
    <location>
        <begin position="6"/>
        <end position="39"/>
    </location>
</feature>
<dbReference type="GO" id="GO:0022857">
    <property type="term" value="F:transmembrane transporter activity"/>
    <property type="evidence" value="ECO:0007669"/>
    <property type="project" value="InterPro"/>
</dbReference>
<accession>A0AAV7FI26</accession>
<feature type="compositionally biased region" description="Acidic residues" evidence="6">
    <location>
        <begin position="226"/>
        <end position="237"/>
    </location>
</feature>
<sequence>MASMVLYFMGVMFFDLSGAATTLTNFLGSAFLLSIVGGFISDTYMTRLNTALIFGVVEVLGLAMLTIQAHYKNLQPAPCLDPPCIKGREALFFYSTLGLIAIGSGGVRGSLPAMGADQFDPNDRKRISTYFNHMLLSVTLGATVGVTAIVKISRDSGWATGFFISTISLAAGFLVLAFGKPFYRVRVPGESPILRVLRVFVAAFRNRNLPLPQNPQQLYNVDEEYCEEEEEEEEEEGGGGRITEKKKKKIPIPHTDQFRMLDKAAIFMGKGVDLNTFSVEQGNMMDLNLGKLVVPPASIPVIPLVFMSILIPLYEYVFVPFARKLTNHPSGITPLQRVGVGLVLSAISMAVAGAVELKRRNAFNRDLKQISLFWLSFQFGIFGIADMFTLVGLLDFFYTEAPAGMRSLSTSFTFLSLSFGYYLSSVFVNVINSVTRRITPSKQGWLHGLNLNDNNLDLFYWFLAILSTINFFNYLYWATWYKYKIHTSTTSTAATTDHHDQSTRKEDDDQLKRVLRDDESVVVAPSSCGDHHQANREADDHLQISDDHKNINASPASTGDQDHKLEAVPCGSDETKSTGDGEHHDQSLKN</sequence>
<feature type="region of interest" description="Disordered" evidence="6">
    <location>
        <begin position="226"/>
        <end position="246"/>
    </location>
</feature>
<comment type="subcellular location">
    <subcellularLocation>
        <location evidence="1">Membrane</location>
        <topology evidence="1">Multi-pass membrane protein</topology>
    </subcellularLocation>
</comment>
<dbReference type="InterPro" id="IPR000109">
    <property type="entry name" value="POT_fam"/>
</dbReference>
<feature type="transmembrane region" description="Helical" evidence="7">
    <location>
        <begin position="51"/>
        <end position="71"/>
    </location>
</feature>
<comment type="caution">
    <text evidence="8">The sequence shown here is derived from an EMBL/GenBank/DDBJ whole genome shotgun (WGS) entry which is preliminary data.</text>
</comment>
<dbReference type="Proteomes" id="UP000825729">
    <property type="component" value="Unassembled WGS sequence"/>
</dbReference>
<dbReference type="AlphaFoldDB" id="A0AAV7FI26"/>
<evidence type="ECO:0000256" key="1">
    <source>
        <dbReference type="ARBA" id="ARBA00004141"/>
    </source>
</evidence>
<dbReference type="EMBL" id="JAINDJ010000002">
    <property type="protein sequence ID" value="KAG9460008.1"/>
    <property type="molecule type" value="Genomic_DNA"/>
</dbReference>
<feature type="compositionally biased region" description="Basic and acidic residues" evidence="6">
    <location>
        <begin position="573"/>
        <end position="590"/>
    </location>
</feature>
<name>A0AAV7FI26_ARIFI</name>
<evidence type="ECO:0000313" key="8">
    <source>
        <dbReference type="EMBL" id="KAG9460008.1"/>
    </source>
</evidence>
<feature type="transmembrane region" description="Helical" evidence="7">
    <location>
        <begin position="158"/>
        <end position="178"/>
    </location>
</feature>
<evidence type="ECO:0000313" key="9">
    <source>
        <dbReference type="Proteomes" id="UP000825729"/>
    </source>
</evidence>
<keyword evidence="4 7" id="KW-1133">Transmembrane helix</keyword>
<proteinExistence type="inferred from homology"/>
<feature type="transmembrane region" description="Helical" evidence="7">
    <location>
        <begin position="414"/>
        <end position="435"/>
    </location>
</feature>
<dbReference type="SUPFAM" id="SSF103473">
    <property type="entry name" value="MFS general substrate transporter"/>
    <property type="match status" value="2"/>
</dbReference>
<evidence type="ECO:0000256" key="6">
    <source>
        <dbReference type="SAM" id="MobiDB-lite"/>
    </source>
</evidence>
<reference evidence="8 9" key="1">
    <citation type="submission" date="2021-07" db="EMBL/GenBank/DDBJ databases">
        <title>The Aristolochia fimbriata genome: insights into angiosperm evolution, floral development and chemical biosynthesis.</title>
        <authorList>
            <person name="Jiao Y."/>
        </authorList>
    </citation>
    <scope>NUCLEOTIDE SEQUENCE [LARGE SCALE GENOMIC DNA]</scope>
    <source>
        <strain evidence="8">IBCAS-2021</strain>
        <tissue evidence="8">Leaf</tissue>
    </source>
</reference>
<feature type="transmembrane region" description="Helical" evidence="7">
    <location>
        <begin position="456"/>
        <end position="477"/>
    </location>
</feature>
<feature type="transmembrane region" description="Helical" evidence="7">
    <location>
        <begin position="334"/>
        <end position="352"/>
    </location>
</feature>
<keyword evidence="3 7" id="KW-0812">Transmembrane</keyword>
<feature type="transmembrane region" description="Helical" evidence="7">
    <location>
        <begin position="292"/>
        <end position="314"/>
    </location>
</feature>
<feature type="transmembrane region" description="Helical" evidence="7">
    <location>
        <begin position="372"/>
        <end position="394"/>
    </location>
</feature>
<dbReference type="GO" id="GO:0016020">
    <property type="term" value="C:membrane"/>
    <property type="evidence" value="ECO:0007669"/>
    <property type="project" value="UniProtKB-SubCell"/>
</dbReference>
<evidence type="ECO:0000256" key="7">
    <source>
        <dbReference type="SAM" id="Phobius"/>
    </source>
</evidence>
<evidence type="ECO:0000256" key="2">
    <source>
        <dbReference type="ARBA" id="ARBA00005982"/>
    </source>
</evidence>
<evidence type="ECO:0000256" key="5">
    <source>
        <dbReference type="ARBA" id="ARBA00023136"/>
    </source>
</evidence>
<feature type="transmembrane region" description="Helical" evidence="7">
    <location>
        <begin position="130"/>
        <end position="152"/>
    </location>
</feature>
<organism evidence="8 9">
    <name type="scientific">Aristolochia fimbriata</name>
    <name type="common">White veined hardy Dutchman's pipe vine</name>
    <dbReference type="NCBI Taxonomy" id="158543"/>
    <lineage>
        <taxon>Eukaryota</taxon>
        <taxon>Viridiplantae</taxon>
        <taxon>Streptophyta</taxon>
        <taxon>Embryophyta</taxon>
        <taxon>Tracheophyta</taxon>
        <taxon>Spermatophyta</taxon>
        <taxon>Magnoliopsida</taxon>
        <taxon>Magnoliidae</taxon>
        <taxon>Piperales</taxon>
        <taxon>Aristolochiaceae</taxon>
        <taxon>Aristolochia</taxon>
    </lineage>
</organism>
<gene>
    <name evidence="8" type="ORF">H6P81_004516</name>
</gene>